<feature type="transmembrane region" description="Helical" evidence="5">
    <location>
        <begin position="137"/>
        <end position="160"/>
    </location>
</feature>
<dbReference type="Pfam" id="PF03699">
    <property type="entry name" value="UPF0182"/>
    <property type="match status" value="1"/>
</dbReference>
<gene>
    <name evidence="7" type="ORF">Ssi02_32480</name>
</gene>
<protein>
    <recommendedName>
        <fullName evidence="5">UPF0182 protein Ssi02_32480</fullName>
    </recommendedName>
</protein>
<evidence type="ECO:0000256" key="2">
    <source>
        <dbReference type="ARBA" id="ARBA00022692"/>
    </source>
</evidence>
<dbReference type="Proteomes" id="UP000606172">
    <property type="component" value="Unassembled WGS sequence"/>
</dbReference>
<feature type="region of interest" description="Disordered" evidence="6">
    <location>
        <begin position="884"/>
        <end position="939"/>
    </location>
</feature>
<keyword evidence="8" id="KW-1185">Reference proteome</keyword>
<accession>A0A919V8A7</accession>
<dbReference type="GO" id="GO:0005886">
    <property type="term" value="C:plasma membrane"/>
    <property type="evidence" value="ECO:0007669"/>
    <property type="project" value="UniProtKB-SubCell"/>
</dbReference>
<dbReference type="PANTHER" id="PTHR39344">
    <property type="entry name" value="UPF0182 PROTEIN SLL1060"/>
    <property type="match status" value="1"/>
</dbReference>
<comment type="subcellular location">
    <subcellularLocation>
        <location evidence="5">Cell membrane</location>
        <topology evidence="5">Multi-pass membrane protein</topology>
    </subcellularLocation>
</comment>
<feature type="region of interest" description="Disordered" evidence="6">
    <location>
        <begin position="846"/>
        <end position="868"/>
    </location>
</feature>
<evidence type="ECO:0000256" key="3">
    <source>
        <dbReference type="ARBA" id="ARBA00022989"/>
    </source>
</evidence>
<evidence type="ECO:0000256" key="6">
    <source>
        <dbReference type="SAM" id="MobiDB-lite"/>
    </source>
</evidence>
<sequence length="939" mass="103219">MFSGVYTDYLWFASVDYTAVFSGVLWTQSLLFLLGAALMIAIVGGNMLLAYRTRPMFGPAMFGGASGADRYRMALDPHRKLIFLVGMGLLALFAGSSTASQWKTWLQFVNAEPFGKNDPQFNMDIAFFMFTYPFLRMVLNFLFTAIVIAIVLAAITHYLYGGFRLQSPGVHASRAARVHLSVLLGVFVLLKAVAYWIDRFGLVFSERGRVFGATYTDVNAVLPAKTILAIIALICALLFFAGIVRSGGMLPGVAFGLLVLSAVLIGGVYPALVEQFQVKPNEQSRERPYIQRNINATRDAYNVTDTKVTNYSAKTDASTAEQQTEANTIPGVRLLDPSLMSPTFQQLQQIRGYYQFPDQLDIDRYKGEDGVSRDTIVATREIGQPPQSQQNWINNHLVYTHGYGFVAAPGNGTDANGRPDFVERDIPPTGSLGPFEPRIYFGEKSPEYSIVGAPAGTAPLELDYPDDRAPNGQKNYTYQGKGGVPIGNFFTRMLYAVKYGEPNLLLSSDVNSDSRIMYVRKPLERVQRVAPYLTLDQDPYPAIANGRVVWIVDGYTTSDHYPYSERRSLRTLTTDVISERLGQPLPRDDVNYMRNSVKATVDAYDGTVTLYAWDENDPVLKTWTKAFGNTIKPRAELDKTEVRQHVRYPEDMFKVQREILAQYHVTDAGAFYGGQDFWKVPADPATGKSKQPPYYLTMKMPGEAQPRFSLTTTFVPNNRQNMAAFMAVDATGDPNAKLQVLQLPSNTGIQGPEQAQNTFFSDPRVSTELNLLRGTGGATEVINGNLLTLPFAGGLLYVEPVYVQPKAATSARYPTLQRVLVLYGDKVGFGPTLKDALAQVFGESTVPEVKPPAQPGQPQPEPPKAATGDLAKAIGDAQKAYEEAEKALAANPPNWAEYGEAQKRLQSALDKLKSAAPQATPSSTPSPTPPPSPTPTPSP</sequence>
<dbReference type="InterPro" id="IPR005372">
    <property type="entry name" value="UPF0182"/>
</dbReference>
<evidence type="ECO:0000256" key="5">
    <source>
        <dbReference type="HAMAP-Rule" id="MF_01600"/>
    </source>
</evidence>
<comment type="similarity">
    <text evidence="5">Belongs to the UPF0182 family.</text>
</comment>
<feature type="transmembrane region" description="Helical" evidence="5">
    <location>
        <begin position="253"/>
        <end position="272"/>
    </location>
</feature>
<evidence type="ECO:0000256" key="4">
    <source>
        <dbReference type="ARBA" id="ARBA00023136"/>
    </source>
</evidence>
<evidence type="ECO:0000256" key="1">
    <source>
        <dbReference type="ARBA" id="ARBA00022475"/>
    </source>
</evidence>
<feature type="transmembrane region" description="Helical" evidence="5">
    <location>
        <begin position="220"/>
        <end position="241"/>
    </location>
</feature>
<feature type="transmembrane region" description="Helical" evidence="5">
    <location>
        <begin position="180"/>
        <end position="197"/>
    </location>
</feature>
<proteinExistence type="inferred from homology"/>
<name>A0A919V8A7_9ACTN</name>
<keyword evidence="2 5" id="KW-0812">Transmembrane</keyword>
<feature type="compositionally biased region" description="Pro residues" evidence="6">
    <location>
        <begin position="849"/>
        <end position="863"/>
    </location>
</feature>
<reference evidence="7" key="1">
    <citation type="submission" date="2021-01" db="EMBL/GenBank/DDBJ databases">
        <title>Whole genome shotgun sequence of Sinosporangium siamense NBRC 109515.</title>
        <authorList>
            <person name="Komaki H."/>
            <person name="Tamura T."/>
        </authorList>
    </citation>
    <scope>NUCLEOTIDE SEQUENCE</scope>
    <source>
        <strain evidence="7">NBRC 109515</strain>
    </source>
</reference>
<feature type="transmembrane region" description="Helical" evidence="5">
    <location>
        <begin position="81"/>
        <end position="99"/>
    </location>
</feature>
<feature type="transmembrane region" description="Helical" evidence="5">
    <location>
        <begin position="30"/>
        <end position="51"/>
    </location>
</feature>
<keyword evidence="1 5" id="KW-1003">Cell membrane</keyword>
<organism evidence="7 8">
    <name type="scientific">Sinosporangium siamense</name>
    <dbReference type="NCBI Taxonomy" id="1367973"/>
    <lineage>
        <taxon>Bacteria</taxon>
        <taxon>Bacillati</taxon>
        <taxon>Actinomycetota</taxon>
        <taxon>Actinomycetes</taxon>
        <taxon>Streptosporangiales</taxon>
        <taxon>Streptosporangiaceae</taxon>
        <taxon>Sinosporangium</taxon>
    </lineage>
</organism>
<comment type="caution">
    <text evidence="5">Lacks conserved residue(s) required for the propagation of feature annotation.</text>
</comment>
<keyword evidence="4 5" id="KW-0472">Membrane</keyword>
<evidence type="ECO:0000313" key="8">
    <source>
        <dbReference type="Proteomes" id="UP000606172"/>
    </source>
</evidence>
<dbReference type="PANTHER" id="PTHR39344:SF1">
    <property type="entry name" value="UPF0182 PROTEIN SLL1060"/>
    <property type="match status" value="1"/>
</dbReference>
<dbReference type="GO" id="GO:0005576">
    <property type="term" value="C:extracellular region"/>
    <property type="evidence" value="ECO:0007669"/>
    <property type="project" value="TreeGrafter"/>
</dbReference>
<evidence type="ECO:0000313" key="7">
    <source>
        <dbReference type="EMBL" id="GII93017.1"/>
    </source>
</evidence>
<feature type="compositionally biased region" description="Pro residues" evidence="6">
    <location>
        <begin position="924"/>
        <end position="939"/>
    </location>
</feature>
<dbReference type="AlphaFoldDB" id="A0A919V8A7"/>
<dbReference type="HAMAP" id="MF_01600">
    <property type="entry name" value="UPF0182"/>
    <property type="match status" value="1"/>
</dbReference>
<comment type="caution">
    <text evidence="7">The sequence shown here is derived from an EMBL/GenBank/DDBJ whole genome shotgun (WGS) entry which is preliminary data.</text>
</comment>
<keyword evidence="3 5" id="KW-1133">Transmembrane helix</keyword>
<dbReference type="EMBL" id="BOOW01000020">
    <property type="protein sequence ID" value="GII93017.1"/>
    <property type="molecule type" value="Genomic_DNA"/>
</dbReference>